<dbReference type="Gene3D" id="1.10.630.10">
    <property type="entry name" value="Cytochrome P450"/>
    <property type="match status" value="1"/>
</dbReference>
<dbReference type="InterPro" id="IPR001128">
    <property type="entry name" value="Cyt_P450"/>
</dbReference>
<evidence type="ECO:0000256" key="6">
    <source>
        <dbReference type="ARBA" id="ARBA00023004"/>
    </source>
</evidence>
<dbReference type="AlphaFoldDB" id="A0A9W9U082"/>
<feature type="transmembrane region" description="Helical" evidence="10">
    <location>
        <begin position="15"/>
        <end position="39"/>
    </location>
</feature>
<dbReference type="PROSITE" id="PS00086">
    <property type="entry name" value="CYTOCHROME_P450"/>
    <property type="match status" value="1"/>
</dbReference>
<keyword evidence="4 8" id="KW-0479">Metal-binding</keyword>
<keyword evidence="6 8" id="KW-0408">Iron</keyword>
<dbReference type="PRINTS" id="PR00385">
    <property type="entry name" value="P450"/>
</dbReference>
<evidence type="ECO:0000256" key="9">
    <source>
        <dbReference type="RuleBase" id="RU000461"/>
    </source>
</evidence>
<sequence>MVPQPSKAGALDDTALLLGVGAVALLAYPFWMIIYNLYLSPLSKYPGPKLAAISDMPYVSWTVRGVLALKLKDLHEQYGDVVRAGPRRLVYRNAQAWRDIYGHRKSGAGSFMKDPEFYTVGPYGPNIINSNDADHSRQRRLFSHAFSEKALRDQEGLIQSYVDLLIRCLDDEISESRATTEMTKWLNFTTFDIIGDLVFGDPFDCLKNKTYHFWVTLAFTSVKAGSFRVVAAIYPFLLPFMKLLTQGDLLKRRDEFFGLSKEKMQRRLNTKTPRPDFMAHVLRHTGDKAMTEREMDANASVLIIAGSETTATLLSGFVYYVTTHPDVYQKVVSEVRGSLKSYEDISFQNINSLTYLLATLEESLRMYPPVPGLLPRVVPKGGALINGQFVPEGVSVAGAHFSTYRSASHFADAESFIPERWLPDREQKFESDQRDVLHPFSLGPRNCLGKNLAYAEMKLIAAKLLWSFDLTLDKSSIGWDGQQSWNIWEKKPLMVKLERVQR</sequence>
<protein>
    <submittedName>
        <fullName evidence="11">Cytochrome monooxygenase lcsI</fullName>
    </submittedName>
</protein>
<keyword evidence="3 8" id="KW-0349">Heme</keyword>
<dbReference type="FunFam" id="1.10.630.10:FF:000047">
    <property type="entry name" value="Cytochrome P450 monooxygenase"/>
    <property type="match status" value="1"/>
</dbReference>
<organism evidence="11 12">
    <name type="scientific">Penicillium chermesinum</name>
    <dbReference type="NCBI Taxonomy" id="63820"/>
    <lineage>
        <taxon>Eukaryota</taxon>
        <taxon>Fungi</taxon>
        <taxon>Dikarya</taxon>
        <taxon>Ascomycota</taxon>
        <taxon>Pezizomycotina</taxon>
        <taxon>Eurotiomycetes</taxon>
        <taxon>Eurotiomycetidae</taxon>
        <taxon>Eurotiales</taxon>
        <taxon>Aspergillaceae</taxon>
        <taxon>Penicillium</taxon>
    </lineage>
</organism>
<dbReference type="GO" id="GO:0005506">
    <property type="term" value="F:iron ion binding"/>
    <property type="evidence" value="ECO:0007669"/>
    <property type="project" value="InterPro"/>
</dbReference>
<dbReference type="OrthoDB" id="1470350at2759"/>
<evidence type="ECO:0000256" key="4">
    <source>
        <dbReference type="ARBA" id="ARBA00022723"/>
    </source>
</evidence>
<reference evidence="11" key="2">
    <citation type="journal article" date="2023" name="IMA Fungus">
        <title>Comparative genomic study of the Penicillium genus elucidates a diverse pangenome and 15 lateral gene transfer events.</title>
        <authorList>
            <person name="Petersen C."/>
            <person name="Sorensen T."/>
            <person name="Nielsen M.R."/>
            <person name="Sondergaard T.E."/>
            <person name="Sorensen J.L."/>
            <person name="Fitzpatrick D.A."/>
            <person name="Frisvad J.C."/>
            <person name="Nielsen K.L."/>
        </authorList>
    </citation>
    <scope>NUCLEOTIDE SEQUENCE</scope>
    <source>
        <strain evidence="11">IBT 19713</strain>
    </source>
</reference>
<dbReference type="InterPro" id="IPR036396">
    <property type="entry name" value="Cyt_P450_sf"/>
</dbReference>
<evidence type="ECO:0000256" key="5">
    <source>
        <dbReference type="ARBA" id="ARBA00023002"/>
    </source>
</evidence>
<evidence type="ECO:0000256" key="8">
    <source>
        <dbReference type="PIRSR" id="PIRSR602401-1"/>
    </source>
</evidence>
<dbReference type="InterPro" id="IPR050121">
    <property type="entry name" value="Cytochrome_P450_monoxygenase"/>
</dbReference>
<dbReference type="PRINTS" id="PR00463">
    <property type="entry name" value="EP450I"/>
</dbReference>
<dbReference type="InterPro" id="IPR017972">
    <property type="entry name" value="Cyt_P450_CS"/>
</dbReference>
<evidence type="ECO:0000256" key="3">
    <source>
        <dbReference type="ARBA" id="ARBA00022617"/>
    </source>
</evidence>
<dbReference type="GeneID" id="83196787"/>
<dbReference type="CDD" id="cd11058">
    <property type="entry name" value="CYP60B-like"/>
    <property type="match status" value="1"/>
</dbReference>
<dbReference type="GO" id="GO:0020037">
    <property type="term" value="F:heme binding"/>
    <property type="evidence" value="ECO:0007669"/>
    <property type="project" value="InterPro"/>
</dbReference>
<dbReference type="InterPro" id="IPR002401">
    <property type="entry name" value="Cyt_P450_E_grp-I"/>
</dbReference>
<dbReference type="Proteomes" id="UP001150941">
    <property type="component" value="Unassembled WGS sequence"/>
</dbReference>
<accession>A0A9W9U082</accession>
<evidence type="ECO:0000313" key="12">
    <source>
        <dbReference type="Proteomes" id="UP001150941"/>
    </source>
</evidence>
<keyword evidence="10" id="KW-0472">Membrane</keyword>
<keyword evidence="10" id="KW-0812">Transmembrane</keyword>
<evidence type="ECO:0000256" key="2">
    <source>
        <dbReference type="ARBA" id="ARBA00010617"/>
    </source>
</evidence>
<evidence type="ECO:0000256" key="1">
    <source>
        <dbReference type="ARBA" id="ARBA00001971"/>
    </source>
</evidence>
<feature type="binding site" description="axial binding residue" evidence="8">
    <location>
        <position position="447"/>
    </location>
    <ligand>
        <name>heme</name>
        <dbReference type="ChEBI" id="CHEBI:30413"/>
    </ligand>
    <ligandPart>
        <name>Fe</name>
        <dbReference type="ChEBI" id="CHEBI:18248"/>
    </ligandPart>
</feature>
<proteinExistence type="inferred from homology"/>
<dbReference type="GO" id="GO:0043386">
    <property type="term" value="P:mycotoxin biosynthetic process"/>
    <property type="evidence" value="ECO:0007669"/>
    <property type="project" value="UniProtKB-ARBA"/>
</dbReference>
<evidence type="ECO:0000256" key="7">
    <source>
        <dbReference type="ARBA" id="ARBA00023033"/>
    </source>
</evidence>
<evidence type="ECO:0000256" key="10">
    <source>
        <dbReference type="SAM" id="Phobius"/>
    </source>
</evidence>
<keyword evidence="5 9" id="KW-0560">Oxidoreductase</keyword>
<evidence type="ECO:0000313" key="11">
    <source>
        <dbReference type="EMBL" id="KAJ5248736.1"/>
    </source>
</evidence>
<dbReference type="PANTHER" id="PTHR24305:SF210">
    <property type="entry name" value="CYTOCHROME P450 MONOOXYGENASE ASQL-RELATED"/>
    <property type="match status" value="1"/>
</dbReference>
<dbReference type="Pfam" id="PF00067">
    <property type="entry name" value="p450"/>
    <property type="match status" value="1"/>
</dbReference>
<dbReference type="SUPFAM" id="SSF48264">
    <property type="entry name" value="Cytochrome P450"/>
    <property type="match status" value="1"/>
</dbReference>
<gene>
    <name evidence="11" type="ORF">N7468_000187</name>
</gene>
<dbReference type="RefSeq" id="XP_058335515.1">
    <property type="nucleotide sequence ID" value="XM_058469484.1"/>
</dbReference>
<comment type="similarity">
    <text evidence="2 9">Belongs to the cytochrome P450 family.</text>
</comment>
<dbReference type="GO" id="GO:0004497">
    <property type="term" value="F:monooxygenase activity"/>
    <property type="evidence" value="ECO:0007669"/>
    <property type="project" value="UniProtKB-KW"/>
</dbReference>
<comment type="caution">
    <text evidence="11">The sequence shown here is derived from an EMBL/GenBank/DDBJ whole genome shotgun (WGS) entry which is preliminary data.</text>
</comment>
<name>A0A9W9U082_9EURO</name>
<comment type="cofactor">
    <cofactor evidence="1 8">
        <name>heme</name>
        <dbReference type="ChEBI" id="CHEBI:30413"/>
    </cofactor>
</comment>
<keyword evidence="7 9" id="KW-0503">Monooxygenase</keyword>
<keyword evidence="10" id="KW-1133">Transmembrane helix</keyword>
<reference evidence="11" key="1">
    <citation type="submission" date="2022-11" db="EMBL/GenBank/DDBJ databases">
        <authorList>
            <person name="Petersen C."/>
        </authorList>
    </citation>
    <scope>NUCLEOTIDE SEQUENCE</scope>
    <source>
        <strain evidence="11">IBT 19713</strain>
    </source>
</reference>
<dbReference type="PANTHER" id="PTHR24305">
    <property type="entry name" value="CYTOCHROME P450"/>
    <property type="match status" value="1"/>
</dbReference>
<dbReference type="EMBL" id="JAPQKS010000001">
    <property type="protein sequence ID" value="KAJ5248736.1"/>
    <property type="molecule type" value="Genomic_DNA"/>
</dbReference>
<dbReference type="GO" id="GO:0016705">
    <property type="term" value="F:oxidoreductase activity, acting on paired donors, with incorporation or reduction of molecular oxygen"/>
    <property type="evidence" value="ECO:0007669"/>
    <property type="project" value="InterPro"/>
</dbReference>
<keyword evidence="12" id="KW-1185">Reference proteome</keyword>